<protein>
    <submittedName>
        <fullName evidence="1">EF-hand domain-containing family member C2</fullName>
    </submittedName>
</protein>
<organism evidence="1 2">
    <name type="scientific">Caerostris extrusa</name>
    <name type="common">Bark spider</name>
    <name type="synonym">Caerostris bankana</name>
    <dbReference type="NCBI Taxonomy" id="172846"/>
    <lineage>
        <taxon>Eukaryota</taxon>
        <taxon>Metazoa</taxon>
        <taxon>Ecdysozoa</taxon>
        <taxon>Arthropoda</taxon>
        <taxon>Chelicerata</taxon>
        <taxon>Arachnida</taxon>
        <taxon>Araneae</taxon>
        <taxon>Araneomorphae</taxon>
        <taxon>Entelegynae</taxon>
        <taxon>Araneoidea</taxon>
        <taxon>Araneidae</taxon>
        <taxon>Caerostris</taxon>
    </lineage>
</organism>
<proteinExistence type="predicted"/>
<gene>
    <name evidence="1" type="primary">efhc2_1</name>
    <name evidence="1" type="ORF">CEXT_457101</name>
</gene>
<sequence length="97" mass="11639">MFLQNFPNCLRFYGIYNRTETQFEEERYVSLYYQLYDGKIKLVDDQLISDYQFHVLKVEHDCFFILKPSYVPRTPKIKTIDQLGDDQKTILNLSGKT</sequence>
<comment type="caution">
    <text evidence="1">The sequence shown here is derived from an EMBL/GenBank/DDBJ whole genome shotgun (WGS) entry which is preliminary data.</text>
</comment>
<reference evidence="1 2" key="1">
    <citation type="submission" date="2021-06" db="EMBL/GenBank/DDBJ databases">
        <title>Caerostris extrusa draft genome.</title>
        <authorList>
            <person name="Kono N."/>
            <person name="Arakawa K."/>
        </authorList>
    </citation>
    <scope>NUCLEOTIDE SEQUENCE [LARGE SCALE GENOMIC DNA]</scope>
</reference>
<dbReference type="AlphaFoldDB" id="A0AAV4U5B3"/>
<keyword evidence="2" id="KW-1185">Reference proteome</keyword>
<name>A0AAV4U5B3_CAEEX</name>
<dbReference type="EMBL" id="BPLR01012313">
    <property type="protein sequence ID" value="GIY52979.1"/>
    <property type="molecule type" value="Genomic_DNA"/>
</dbReference>
<evidence type="ECO:0000313" key="2">
    <source>
        <dbReference type="Proteomes" id="UP001054945"/>
    </source>
</evidence>
<evidence type="ECO:0000313" key="1">
    <source>
        <dbReference type="EMBL" id="GIY52979.1"/>
    </source>
</evidence>
<dbReference type="Proteomes" id="UP001054945">
    <property type="component" value="Unassembled WGS sequence"/>
</dbReference>
<accession>A0AAV4U5B3</accession>